<reference evidence="2 3" key="1">
    <citation type="submission" date="2023-07" db="EMBL/GenBank/DDBJ databases">
        <title>Sorghum-associated microbial communities from plants grown in Nebraska, USA.</title>
        <authorList>
            <person name="Schachtman D."/>
        </authorList>
    </citation>
    <scope>NUCLEOTIDE SEQUENCE [LARGE SCALE GENOMIC DNA]</scope>
    <source>
        <strain evidence="2 3">BE57</strain>
    </source>
</reference>
<dbReference type="Proteomes" id="UP001264980">
    <property type="component" value="Unassembled WGS sequence"/>
</dbReference>
<gene>
    <name evidence="2" type="ORF">J2W84_003300</name>
</gene>
<sequence length="323" mass="37189">MSDISRMFEIDLTDMLEMQPVFDRLYEKRDQIKNSRPIPASALAKIREGLALEWTYNSNSIEGNTLSLRETQLVLQEGITIKGKSLREHFEAHNHEKAIQYLYGLVSPDYAMRSIDILSLHGLVLRSIEDDFAGRIRDAGVRIVGANFTPPNARKVPDLLDELIGFTNENPLGLNDIQLATVFHHRLVWIHPFFDGNGRTVRLAMNLLLMRAGFPPAIILKNDRKKYYEALNQANKGSYQKLGLLMTQALERSLNIYLNALPGYEYEYEPIVRIVEEPEVPYGQEYVSLLARQGKIDAYKEGNVWYTTREAVKDYVENRKRKR</sequence>
<name>A0ABU1QZ12_9BACT</name>
<organism evidence="2 3">
    <name type="scientific">Dyadobacter fermentans</name>
    <dbReference type="NCBI Taxonomy" id="94254"/>
    <lineage>
        <taxon>Bacteria</taxon>
        <taxon>Pseudomonadati</taxon>
        <taxon>Bacteroidota</taxon>
        <taxon>Cytophagia</taxon>
        <taxon>Cytophagales</taxon>
        <taxon>Spirosomataceae</taxon>
        <taxon>Dyadobacter</taxon>
    </lineage>
</organism>
<comment type="caution">
    <text evidence="2">The sequence shown here is derived from an EMBL/GenBank/DDBJ whole genome shotgun (WGS) entry which is preliminary data.</text>
</comment>
<keyword evidence="3" id="KW-1185">Reference proteome</keyword>
<dbReference type="PANTHER" id="PTHR13504">
    <property type="entry name" value="FIDO DOMAIN-CONTAINING PROTEIN DDB_G0283145"/>
    <property type="match status" value="1"/>
</dbReference>
<proteinExistence type="predicted"/>
<accession>A0ABU1QZ12</accession>
<dbReference type="PANTHER" id="PTHR13504:SF38">
    <property type="entry name" value="FIDO DOMAIN-CONTAINING PROTEIN"/>
    <property type="match status" value="1"/>
</dbReference>
<dbReference type="PROSITE" id="PS51459">
    <property type="entry name" value="FIDO"/>
    <property type="match status" value="1"/>
</dbReference>
<dbReference type="SUPFAM" id="SSF140931">
    <property type="entry name" value="Fic-like"/>
    <property type="match status" value="1"/>
</dbReference>
<evidence type="ECO:0000313" key="2">
    <source>
        <dbReference type="EMBL" id="MDR6806252.1"/>
    </source>
</evidence>
<feature type="domain" description="Fido" evidence="1">
    <location>
        <begin position="112"/>
        <end position="248"/>
    </location>
</feature>
<dbReference type="InterPro" id="IPR040198">
    <property type="entry name" value="Fido_containing"/>
</dbReference>
<dbReference type="InterPro" id="IPR003812">
    <property type="entry name" value="Fido"/>
</dbReference>
<evidence type="ECO:0000259" key="1">
    <source>
        <dbReference type="PROSITE" id="PS51459"/>
    </source>
</evidence>
<protein>
    <submittedName>
        <fullName evidence="2">Fic family protein</fullName>
    </submittedName>
</protein>
<dbReference type="RefSeq" id="WP_309984890.1">
    <property type="nucleotide sequence ID" value="NZ_JAVDTI010000003.1"/>
</dbReference>
<dbReference type="InterPro" id="IPR036597">
    <property type="entry name" value="Fido-like_dom_sf"/>
</dbReference>
<dbReference type="Pfam" id="PF02661">
    <property type="entry name" value="Fic"/>
    <property type="match status" value="1"/>
</dbReference>
<dbReference type="EMBL" id="JAVDTI010000003">
    <property type="protein sequence ID" value="MDR6806252.1"/>
    <property type="molecule type" value="Genomic_DNA"/>
</dbReference>
<dbReference type="Gene3D" id="1.10.3290.10">
    <property type="entry name" value="Fido-like domain"/>
    <property type="match status" value="1"/>
</dbReference>
<evidence type="ECO:0000313" key="3">
    <source>
        <dbReference type="Proteomes" id="UP001264980"/>
    </source>
</evidence>